<name>A0A6J4P1D9_9ACTN</name>
<dbReference type="AlphaFoldDB" id="A0A6J4P1D9"/>
<dbReference type="EMBL" id="CADCUO010000158">
    <property type="protein sequence ID" value="CAA9403660.1"/>
    <property type="molecule type" value="Genomic_DNA"/>
</dbReference>
<sequence>MEIRQYGSSRGCAAAPEAAVDVREFDQLIAVRVRAELVTG</sequence>
<proteinExistence type="predicted"/>
<organism evidence="1">
    <name type="scientific">uncultured Propionibacteriaceae bacterium</name>
    <dbReference type="NCBI Taxonomy" id="257457"/>
    <lineage>
        <taxon>Bacteria</taxon>
        <taxon>Bacillati</taxon>
        <taxon>Actinomycetota</taxon>
        <taxon>Actinomycetes</taxon>
        <taxon>Propionibacteriales</taxon>
        <taxon>Propionibacteriaceae</taxon>
        <taxon>environmental samples</taxon>
    </lineage>
</organism>
<reference evidence="1" key="1">
    <citation type="submission" date="2020-02" db="EMBL/GenBank/DDBJ databases">
        <authorList>
            <person name="Meier V. D."/>
        </authorList>
    </citation>
    <scope>NUCLEOTIDE SEQUENCE</scope>
    <source>
        <strain evidence="1">AVDCRST_MAG75</strain>
    </source>
</reference>
<protein>
    <submittedName>
        <fullName evidence="1">Uncharacterized protein</fullName>
    </submittedName>
</protein>
<accession>A0A6J4P1D9</accession>
<gene>
    <name evidence="1" type="ORF">AVDCRST_MAG75-2297</name>
</gene>
<evidence type="ECO:0000313" key="1">
    <source>
        <dbReference type="EMBL" id="CAA9403660.1"/>
    </source>
</evidence>